<comment type="cofactor">
    <cofactor evidence="1">
        <name>pyridoxal 5'-phosphate</name>
        <dbReference type="ChEBI" id="CHEBI:597326"/>
    </cofactor>
</comment>
<dbReference type="InterPro" id="IPR050596">
    <property type="entry name" value="AspAT/PAT-like"/>
</dbReference>
<comment type="caution">
    <text evidence="7">The sequence shown here is derived from an EMBL/GenBank/DDBJ whole genome shotgun (WGS) entry which is preliminary data.</text>
</comment>
<dbReference type="EMBL" id="JBHSQW010000006">
    <property type="protein sequence ID" value="MFC5993092.1"/>
    <property type="molecule type" value="Genomic_DNA"/>
</dbReference>
<protein>
    <submittedName>
        <fullName evidence="7">Aminotransferase class I/II-fold pyridoxal phosphate-dependent enzyme</fullName>
    </submittedName>
</protein>
<keyword evidence="3 7" id="KW-0032">Aminotransferase</keyword>
<dbReference type="InterPro" id="IPR004839">
    <property type="entry name" value="Aminotransferase_I/II_large"/>
</dbReference>
<keyword evidence="4" id="KW-0808">Transferase</keyword>
<feature type="domain" description="Aminotransferase class I/classII large" evidence="6">
    <location>
        <begin position="36"/>
        <end position="372"/>
    </location>
</feature>
<comment type="similarity">
    <text evidence="2">Belongs to the class-I pyridoxal-phosphate-dependent aminotransferase family.</text>
</comment>
<evidence type="ECO:0000313" key="7">
    <source>
        <dbReference type="EMBL" id="MFC5993092.1"/>
    </source>
</evidence>
<accession>A0ABW1IXJ1</accession>
<organism evidence="7 8">
    <name type="scientific">Pseudonocardia hispaniensis</name>
    <dbReference type="NCBI Taxonomy" id="904933"/>
    <lineage>
        <taxon>Bacteria</taxon>
        <taxon>Bacillati</taxon>
        <taxon>Actinomycetota</taxon>
        <taxon>Actinomycetes</taxon>
        <taxon>Pseudonocardiales</taxon>
        <taxon>Pseudonocardiaceae</taxon>
        <taxon>Pseudonocardia</taxon>
    </lineage>
</organism>
<dbReference type="Pfam" id="PF00155">
    <property type="entry name" value="Aminotran_1_2"/>
    <property type="match status" value="1"/>
</dbReference>
<dbReference type="CDD" id="cd00609">
    <property type="entry name" value="AAT_like"/>
    <property type="match status" value="1"/>
</dbReference>
<keyword evidence="8" id="KW-1185">Reference proteome</keyword>
<proteinExistence type="inferred from homology"/>
<evidence type="ECO:0000256" key="3">
    <source>
        <dbReference type="ARBA" id="ARBA00022576"/>
    </source>
</evidence>
<dbReference type="PANTHER" id="PTHR46383">
    <property type="entry name" value="ASPARTATE AMINOTRANSFERASE"/>
    <property type="match status" value="1"/>
</dbReference>
<gene>
    <name evidence="7" type="ORF">ACFQE5_02580</name>
</gene>
<dbReference type="Gene3D" id="3.40.640.10">
    <property type="entry name" value="Type I PLP-dependent aspartate aminotransferase-like (Major domain)"/>
    <property type="match status" value="1"/>
</dbReference>
<evidence type="ECO:0000313" key="8">
    <source>
        <dbReference type="Proteomes" id="UP001596302"/>
    </source>
</evidence>
<dbReference type="PANTHER" id="PTHR46383:SF1">
    <property type="entry name" value="ASPARTATE AMINOTRANSFERASE"/>
    <property type="match status" value="1"/>
</dbReference>
<dbReference type="InterPro" id="IPR015424">
    <property type="entry name" value="PyrdxlP-dep_Trfase"/>
</dbReference>
<dbReference type="Gene3D" id="3.90.1150.10">
    <property type="entry name" value="Aspartate Aminotransferase, domain 1"/>
    <property type="match status" value="1"/>
</dbReference>
<evidence type="ECO:0000256" key="5">
    <source>
        <dbReference type="ARBA" id="ARBA00022898"/>
    </source>
</evidence>
<keyword evidence="5" id="KW-0663">Pyridoxal phosphate</keyword>
<sequence>MPDLAYAGNRSLRDLERELGRIQTPKQSWDLTGADTHVFPPPEYAIKEMTRAATGGGVTYTPYRGDPGVREAVAANITAHLGMDLDPATELILTPGTQSGLFAALSALVDEHVTVVLPDPDYLLTERMVRYLRADVVRVSMDFSNSVAPTLDLDAVEAALHDGARVFVFSNPNNPSGGVYEPQMLVGLARLLVQYDAYAIADQLYCRLLYDDTRYAHLREMPGMAERTITLLGPSKTESLSGYRLGVAVAPPALIDAMEEVLCISAMRAPAYAQHVLTRWMDLDIELINKRVGEYQSLRDLAVEKLRSSSAFEVYVPQGTSYVFPKIIDPELTDQQVAAALRRAGVVINPGYQFGACGRGHIRICIAQGRQALSDAHDTIIDVVEGLSSRS</sequence>
<name>A0ABW1IXJ1_9PSEU</name>
<dbReference type="SUPFAM" id="SSF53383">
    <property type="entry name" value="PLP-dependent transferases"/>
    <property type="match status" value="1"/>
</dbReference>
<evidence type="ECO:0000256" key="4">
    <source>
        <dbReference type="ARBA" id="ARBA00022679"/>
    </source>
</evidence>
<dbReference type="InterPro" id="IPR015422">
    <property type="entry name" value="PyrdxlP-dep_Trfase_small"/>
</dbReference>
<evidence type="ECO:0000256" key="2">
    <source>
        <dbReference type="ARBA" id="ARBA00007441"/>
    </source>
</evidence>
<evidence type="ECO:0000256" key="1">
    <source>
        <dbReference type="ARBA" id="ARBA00001933"/>
    </source>
</evidence>
<dbReference type="Proteomes" id="UP001596302">
    <property type="component" value="Unassembled WGS sequence"/>
</dbReference>
<dbReference type="GO" id="GO:0008483">
    <property type="term" value="F:transaminase activity"/>
    <property type="evidence" value="ECO:0007669"/>
    <property type="project" value="UniProtKB-KW"/>
</dbReference>
<reference evidence="8" key="1">
    <citation type="journal article" date="2019" name="Int. J. Syst. Evol. Microbiol.">
        <title>The Global Catalogue of Microorganisms (GCM) 10K type strain sequencing project: providing services to taxonomists for standard genome sequencing and annotation.</title>
        <authorList>
            <consortium name="The Broad Institute Genomics Platform"/>
            <consortium name="The Broad Institute Genome Sequencing Center for Infectious Disease"/>
            <person name="Wu L."/>
            <person name="Ma J."/>
        </authorList>
    </citation>
    <scope>NUCLEOTIDE SEQUENCE [LARGE SCALE GENOMIC DNA]</scope>
    <source>
        <strain evidence="8">CCM 8391</strain>
    </source>
</reference>
<dbReference type="InterPro" id="IPR015421">
    <property type="entry name" value="PyrdxlP-dep_Trfase_major"/>
</dbReference>
<evidence type="ECO:0000259" key="6">
    <source>
        <dbReference type="Pfam" id="PF00155"/>
    </source>
</evidence>